<dbReference type="RefSeq" id="XP_002544193.1">
    <property type="nucleotide sequence ID" value="XM_002544147.1"/>
</dbReference>
<dbReference type="Proteomes" id="UP000002058">
    <property type="component" value="Unassembled WGS sequence"/>
</dbReference>
<dbReference type="GeneID" id="8439573"/>
<evidence type="ECO:0000313" key="2">
    <source>
        <dbReference type="EMBL" id="EEP78864.1"/>
    </source>
</evidence>
<name>C4JLK2_UNCRE</name>
<feature type="region of interest" description="Disordered" evidence="1">
    <location>
        <begin position="1"/>
        <end position="38"/>
    </location>
</feature>
<evidence type="ECO:0000313" key="3">
    <source>
        <dbReference type="Proteomes" id="UP000002058"/>
    </source>
</evidence>
<sequence>MIRSKDGSVQDGERKTRQQKNKQDEQSVAGELPGVNKRKIGEAATATIQNCSSFRFERNNHNGWMIRSETQSQRRNTILTGSSSVGGSSFWYFGAGGPTLACTKAVMAGEDK</sequence>
<protein>
    <submittedName>
        <fullName evidence="2">Uncharacterized protein</fullName>
    </submittedName>
</protein>
<dbReference type="EMBL" id="CH476616">
    <property type="protein sequence ID" value="EEP78864.1"/>
    <property type="molecule type" value="Genomic_DNA"/>
</dbReference>
<dbReference type="HOGENOM" id="CLU_2147741_0_0_1"/>
<accession>C4JLK2</accession>
<dbReference type="VEuPathDB" id="FungiDB:UREG_03710"/>
<reference evidence="3" key="1">
    <citation type="journal article" date="2009" name="Genome Res.">
        <title>Comparative genomic analyses of the human fungal pathogens Coccidioides and their relatives.</title>
        <authorList>
            <person name="Sharpton T.J."/>
            <person name="Stajich J.E."/>
            <person name="Rounsley S.D."/>
            <person name="Gardner M.J."/>
            <person name="Wortman J.R."/>
            <person name="Jordar V.S."/>
            <person name="Maiti R."/>
            <person name="Kodira C.D."/>
            <person name="Neafsey D.E."/>
            <person name="Zeng Q."/>
            <person name="Hung C.-Y."/>
            <person name="McMahan C."/>
            <person name="Muszewska A."/>
            <person name="Grynberg M."/>
            <person name="Mandel M.A."/>
            <person name="Kellner E.M."/>
            <person name="Barker B.M."/>
            <person name="Galgiani J.N."/>
            <person name="Orbach M.J."/>
            <person name="Kirkland T.N."/>
            <person name="Cole G.T."/>
            <person name="Henn M.R."/>
            <person name="Birren B.W."/>
            <person name="Taylor J.W."/>
        </authorList>
    </citation>
    <scope>NUCLEOTIDE SEQUENCE [LARGE SCALE GENOMIC DNA]</scope>
    <source>
        <strain evidence="3">UAMH 1704</strain>
    </source>
</reference>
<dbReference type="AlphaFoldDB" id="C4JLK2"/>
<dbReference type="KEGG" id="ure:UREG_03710"/>
<keyword evidence="3" id="KW-1185">Reference proteome</keyword>
<organism evidence="2 3">
    <name type="scientific">Uncinocarpus reesii (strain UAMH 1704)</name>
    <dbReference type="NCBI Taxonomy" id="336963"/>
    <lineage>
        <taxon>Eukaryota</taxon>
        <taxon>Fungi</taxon>
        <taxon>Dikarya</taxon>
        <taxon>Ascomycota</taxon>
        <taxon>Pezizomycotina</taxon>
        <taxon>Eurotiomycetes</taxon>
        <taxon>Eurotiomycetidae</taxon>
        <taxon>Onygenales</taxon>
        <taxon>Onygenaceae</taxon>
        <taxon>Uncinocarpus</taxon>
    </lineage>
</organism>
<proteinExistence type="predicted"/>
<evidence type="ECO:0000256" key="1">
    <source>
        <dbReference type="SAM" id="MobiDB-lite"/>
    </source>
</evidence>
<feature type="compositionally biased region" description="Basic and acidic residues" evidence="1">
    <location>
        <begin position="1"/>
        <end position="25"/>
    </location>
</feature>
<dbReference type="InParanoid" id="C4JLK2"/>
<gene>
    <name evidence="2" type="ORF">UREG_03710</name>
</gene>